<reference evidence="10" key="1">
    <citation type="submission" date="2020-09" db="EMBL/GenBank/DDBJ databases">
        <title>Whole genome shotgun sequence of Streptomyces xanthophaeus NBRC 12829.</title>
        <authorList>
            <person name="Komaki H."/>
            <person name="Tamura T."/>
        </authorList>
    </citation>
    <scope>NUCLEOTIDE SEQUENCE</scope>
    <source>
        <strain evidence="10">NBRC 12829</strain>
    </source>
</reference>
<dbReference type="Pfam" id="PF00067">
    <property type="entry name" value="p450"/>
    <property type="match status" value="1"/>
</dbReference>
<dbReference type="GO" id="GO:0005506">
    <property type="term" value="F:iron ion binding"/>
    <property type="evidence" value="ECO:0007669"/>
    <property type="project" value="InterPro"/>
</dbReference>
<dbReference type="PRINTS" id="PR00463">
    <property type="entry name" value="EP450I"/>
</dbReference>
<dbReference type="GO" id="GO:0004497">
    <property type="term" value="F:monooxygenase activity"/>
    <property type="evidence" value="ECO:0007669"/>
    <property type="project" value="UniProtKB-KW"/>
</dbReference>
<evidence type="ECO:0000256" key="2">
    <source>
        <dbReference type="ARBA" id="ARBA00010617"/>
    </source>
</evidence>
<dbReference type="Gene3D" id="1.10.630.10">
    <property type="entry name" value="Cytochrome P450"/>
    <property type="match status" value="1"/>
</dbReference>
<evidence type="ECO:0000256" key="8">
    <source>
        <dbReference type="PIRSR" id="PIRSR602401-1"/>
    </source>
</evidence>
<evidence type="ECO:0000313" key="10">
    <source>
        <dbReference type="EMBL" id="GHI85700.1"/>
    </source>
</evidence>
<keyword evidence="11" id="KW-1185">Reference proteome</keyword>
<dbReference type="GO" id="GO:0020037">
    <property type="term" value="F:heme binding"/>
    <property type="evidence" value="ECO:0007669"/>
    <property type="project" value="InterPro"/>
</dbReference>
<dbReference type="InterPro" id="IPR001128">
    <property type="entry name" value="Cyt_P450"/>
</dbReference>
<evidence type="ECO:0000256" key="1">
    <source>
        <dbReference type="ARBA" id="ARBA00001971"/>
    </source>
</evidence>
<protein>
    <submittedName>
        <fullName evidence="10">Fatty-acid peroxygenase</fullName>
    </submittedName>
</protein>
<dbReference type="AlphaFoldDB" id="A0A919LCE3"/>
<feature type="binding site" description="axial binding residue" evidence="8">
    <location>
        <position position="368"/>
    </location>
    <ligand>
        <name>heme</name>
        <dbReference type="ChEBI" id="CHEBI:30413"/>
    </ligand>
    <ligandPart>
        <name>Fe</name>
        <dbReference type="ChEBI" id="CHEBI:18248"/>
    </ligandPart>
</feature>
<evidence type="ECO:0000256" key="6">
    <source>
        <dbReference type="ARBA" id="ARBA00023004"/>
    </source>
</evidence>
<dbReference type="GO" id="GO:0016125">
    <property type="term" value="P:sterol metabolic process"/>
    <property type="evidence" value="ECO:0007669"/>
    <property type="project" value="TreeGrafter"/>
</dbReference>
<sequence length="435" mass="47258">MSVPLTDSTFSLLAHGYAWAPALRRAHDGAPLVRTRLMGRPTALLHGREAVALFYDEDRVRRHGALPAPVLDTLFGRGAVHTLDGLEHQVRKRMFVSLLMAPDRIAALTQRVESGWREAVPTWEGRRVVLFDEVATLLAQAVCDWVGLPVTDDAAPEIAEDCVAMVDGFAAAGRRHRRARRARERQEEALARAVEDVRGGPHPDGPFAPSRHAALAGSPLAEVAAHRGHDGALLDPHTAAVELLNIIRPTVAVAWFAVFTAHALHRHPVRAEQLRTAGPAQARAFAHEVRRFYPFVPLLGGVAARDLTFAGGEVPAGTLLLIDVYGHHHDPALWQAPYHFDPGRFLGREPPDELIPQGGGDARTGHRCPGEDLTLSLLTALGPALADLRFAVPQQDLSIPLSRIPTRPRSGFVIETATTPSSRPPRRPLPIGGRP</sequence>
<dbReference type="PANTHER" id="PTHR24286">
    <property type="entry name" value="CYTOCHROME P450 26"/>
    <property type="match status" value="1"/>
</dbReference>
<dbReference type="RefSeq" id="WP_199920987.1">
    <property type="nucleotide sequence ID" value="NZ_BNEE01000006.1"/>
</dbReference>
<dbReference type="PANTHER" id="PTHR24286:SF24">
    <property type="entry name" value="LANOSTEROL 14-ALPHA DEMETHYLASE"/>
    <property type="match status" value="1"/>
</dbReference>
<dbReference type="SUPFAM" id="SSF48264">
    <property type="entry name" value="Cytochrome P450"/>
    <property type="match status" value="1"/>
</dbReference>
<keyword evidence="3 8" id="KW-0349">Heme</keyword>
<feature type="region of interest" description="Disordered" evidence="9">
    <location>
        <begin position="415"/>
        <end position="435"/>
    </location>
</feature>
<comment type="caution">
    <text evidence="10">The sequence shown here is derived from an EMBL/GenBank/DDBJ whole genome shotgun (WGS) entry which is preliminary data.</text>
</comment>
<dbReference type="InterPro" id="IPR002401">
    <property type="entry name" value="Cyt_P450_E_grp-I"/>
</dbReference>
<accession>A0A919LCE3</accession>
<comment type="similarity">
    <text evidence="2">Belongs to the cytochrome P450 family.</text>
</comment>
<dbReference type="InterPro" id="IPR036396">
    <property type="entry name" value="Cyt_P450_sf"/>
</dbReference>
<keyword evidence="4 8" id="KW-0479">Metal-binding</keyword>
<evidence type="ECO:0000256" key="4">
    <source>
        <dbReference type="ARBA" id="ARBA00022723"/>
    </source>
</evidence>
<dbReference type="GO" id="GO:0016705">
    <property type="term" value="F:oxidoreductase activity, acting on paired donors, with incorporation or reduction of molecular oxygen"/>
    <property type="evidence" value="ECO:0007669"/>
    <property type="project" value="InterPro"/>
</dbReference>
<comment type="cofactor">
    <cofactor evidence="1 8">
        <name>heme</name>
        <dbReference type="ChEBI" id="CHEBI:30413"/>
    </cofactor>
</comment>
<organism evidence="10 11">
    <name type="scientific">Streptomyces xanthophaeus</name>
    <dbReference type="NCBI Taxonomy" id="67385"/>
    <lineage>
        <taxon>Bacteria</taxon>
        <taxon>Bacillati</taxon>
        <taxon>Actinomycetota</taxon>
        <taxon>Actinomycetes</taxon>
        <taxon>Kitasatosporales</taxon>
        <taxon>Streptomycetaceae</taxon>
        <taxon>Streptomyces</taxon>
    </lineage>
</organism>
<name>A0A919LCE3_9ACTN</name>
<dbReference type="Proteomes" id="UP000600026">
    <property type="component" value="Unassembled WGS sequence"/>
</dbReference>
<gene>
    <name evidence="10" type="primary">cypC</name>
    <name evidence="10" type="ORF">Sxan_30640</name>
</gene>
<keyword evidence="5" id="KW-0560">Oxidoreductase</keyword>
<dbReference type="CDD" id="cd11067">
    <property type="entry name" value="CYP152"/>
    <property type="match status" value="1"/>
</dbReference>
<proteinExistence type="inferred from homology"/>
<keyword evidence="6 8" id="KW-0408">Iron</keyword>
<keyword evidence="7" id="KW-0503">Monooxygenase</keyword>
<evidence type="ECO:0000256" key="5">
    <source>
        <dbReference type="ARBA" id="ARBA00023002"/>
    </source>
</evidence>
<evidence type="ECO:0000256" key="9">
    <source>
        <dbReference type="SAM" id="MobiDB-lite"/>
    </source>
</evidence>
<evidence type="ECO:0000256" key="7">
    <source>
        <dbReference type="ARBA" id="ARBA00023033"/>
    </source>
</evidence>
<evidence type="ECO:0000256" key="3">
    <source>
        <dbReference type="ARBA" id="ARBA00022617"/>
    </source>
</evidence>
<dbReference type="EMBL" id="BNEE01000006">
    <property type="protein sequence ID" value="GHI85700.1"/>
    <property type="molecule type" value="Genomic_DNA"/>
</dbReference>
<evidence type="ECO:0000313" key="11">
    <source>
        <dbReference type="Proteomes" id="UP000600026"/>
    </source>
</evidence>